<keyword evidence="1" id="KW-0472">Membrane</keyword>
<evidence type="ECO:0000256" key="1">
    <source>
        <dbReference type="SAM" id="Phobius"/>
    </source>
</evidence>
<accession>A0A846TGP6</accession>
<feature type="transmembrane region" description="Helical" evidence="1">
    <location>
        <begin position="33"/>
        <end position="55"/>
    </location>
</feature>
<evidence type="ECO:0000313" key="2">
    <source>
        <dbReference type="EMBL" id="NKE05969.1"/>
    </source>
</evidence>
<sequence length="140" mass="16425">MHPITIIEILSALGFVLMLLGLSFLLPLKKRNYAIKIIVVVIITELAFFALRPLWIDYHRDIKTEQLTEYLEKRYPSEKFKISYRTSRNYNPYHLEVRFNNEPGWSYSYSVTDRSIKQVSVGVPDTQLPDEGLHYEDLGD</sequence>
<protein>
    <submittedName>
        <fullName evidence="2">DUF3139 domain-containing protein</fullName>
    </submittedName>
</protein>
<feature type="transmembrane region" description="Helical" evidence="1">
    <location>
        <begin position="6"/>
        <end position="26"/>
    </location>
</feature>
<name>A0A846TGP6_9BACI</name>
<dbReference type="RefSeq" id="WP_167832397.1">
    <property type="nucleotide sequence ID" value="NZ_JAAVUM010000006.1"/>
</dbReference>
<keyword evidence="1" id="KW-0812">Transmembrane</keyword>
<organism evidence="2 3">
    <name type="scientific">Mesobacillus selenatarsenatis</name>
    <dbReference type="NCBI Taxonomy" id="388741"/>
    <lineage>
        <taxon>Bacteria</taxon>
        <taxon>Bacillati</taxon>
        <taxon>Bacillota</taxon>
        <taxon>Bacilli</taxon>
        <taxon>Bacillales</taxon>
        <taxon>Bacillaceae</taxon>
        <taxon>Mesobacillus</taxon>
    </lineage>
</organism>
<dbReference type="Proteomes" id="UP000587942">
    <property type="component" value="Unassembled WGS sequence"/>
</dbReference>
<reference evidence="2 3" key="1">
    <citation type="submission" date="2020-03" db="EMBL/GenBank/DDBJ databases">
        <authorList>
            <person name="Sun Q."/>
        </authorList>
    </citation>
    <scope>NUCLEOTIDE SEQUENCE [LARGE SCALE GENOMIC DNA]</scope>
    <source>
        <strain evidence="2 3">KACC 21451</strain>
    </source>
</reference>
<dbReference type="AlphaFoldDB" id="A0A846TGP6"/>
<evidence type="ECO:0000313" key="3">
    <source>
        <dbReference type="Proteomes" id="UP000587942"/>
    </source>
</evidence>
<dbReference type="EMBL" id="JAAVUM010000006">
    <property type="protein sequence ID" value="NKE05969.1"/>
    <property type="molecule type" value="Genomic_DNA"/>
</dbReference>
<gene>
    <name evidence="2" type="ORF">GWK17_10910</name>
</gene>
<comment type="caution">
    <text evidence="2">The sequence shown here is derived from an EMBL/GenBank/DDBJ whole genome shotgun (WGS) entry which is preliminary data.</text>
</comment>
<proteinExistence type="predicted"/>
<keyword evidence="1" id="KW-1133">Transmembrane helix</keyword>